<evidence type="ECO:0000313" key="3">
    <source>
        <dbReference type="Proteomes" id="UP000545761"/>
    </source>
</evidence>
<name>A0A7W0I7F0_9ACTN</name>
<reference evidence="2 3" key="1">
    <citation type="submission" date="2020-07" db="EMBL/GenBank/DDBJ databases">
        <title>Streptomyces isolated from Indian soil.</title>
        <authorList>
            <person name="Mandal S."/>
            <person name="Maiti P.K."/>
        </authorList>
    </citation>
    <scope>NUCLEOTIDE SEQUENCE [LARGE SCALE GENOMIC DNA]</scope>
    <source>
        <strain evidence="2 3">PSKA28</strain>
    </source>
</reference>
<feature type="compositionally biased region" description="Basic residues" evidence="1">
    <location>
        <begin position="31"/>
        <end position="54"/>
    </location>
</feature>
<organism evidence="2 3">
    <name type="scientific">Streptomyces himalayensis subsp. himalayensis</name>
    <dbReference type="NCBI Taxonomy" id="2756131"/>
    <lineage>
        <taxon>Bacteria</taxon>
        <taxon>Bacillati</taxon>
        <taxon>Actinomycetota</taxon>
        <taxon>Actinomycetes</taxon>
        <taxon>Kitasatosporales</taxon>
        <taxon>Streptomycetaceae</taxon>
        <taxon>Streptomyces</taxon>
        <taxon>Streptomyces himalayensis</taxon>
    </lineage>
</organism>
<proteinExistence type="predicted"/>
<dbReference type="EMBL" id="JACEHE010000001">
    <property type="protein sequence ID" value="MBA2944914.1"/>
    <property type="molecule type" value="Genomic_DNA"/>
</dbReference>
<evidence type="ECO:0000313" key="2">
    <source>
        <dbReference type="EMBL" id="MBA2944914.1"/>
    </source>
</evidence>
<protein>
    <submittedName>
        <fullName evidence="2">Uncharacterized protein</fullName>
    </submittedName>
</protein>
<comment type="caution">
    <text evidence="2">The sequence shown here is derived from an EMBL/GenBank/DDBJ whole genome shotgun (WGS) entry which is preliminary data.</text>
</comment>
<feature type="region of interest" description="Disordered" evidence="1">
    <location>
        <begin position="31"/>
        <end position="59"/>
    </location>
</feature>
<gene>
    <name evidence="2" type="ORF">H1D24_03495</name>
</gene>
<evidence type="ECO:0000256" key="1">
    <source>
        <dbReference type="SAM" id="MobiDB-lite"/>
    </source>
</evidence>
<sequence>MTKARTDAVLREVAMTALEGDRVVHLQPVVRHSRVPKPPKRRRPRSRILPHGGRRPQPSAGVRMRAWLTGFLAWLTAPLDFLGDLLLMPFRGLLWLCRSKEKRRREKRLGGGWDSAAGGLGIAVYVWGDRVLAVGERRVSLLYVGEHEAEIAWSAPREQLAGVELAVWDTHNEQQATLRWHFRDGSWCDVMAQGAGWKSLVDALPVR</sequence>
<accession>A0A7W0I7F0</accession>
<dbReference type="AlphaFoldDB" id="A0A7W0I7F0"/>
<dbReference type="RefSeq" id="WP_181655813.1">
    <property type="nucleotide sequence ID" value="NZ_JACEHE010000001.1"/>
</dbReference>
<dbReference type="Proteomes" id="UP000545761">
    <property type="component" value="Unassembled WGS sequence"/>
</dbReference>